<dbReference type="PANTHER" id="PTHR43840">
    <property type="entry name" value="MITOCHONDRIAL METAL TRANSPORTER 1-RELATED"/>
    <property type="match status" value="1"/>
</dbReference>
<evidence type="ECO:0000256" key="5">
    <source>
        <dbReference type="ARBA" id="ARBA00022989"/>
    </source>
</evidence>
<feature type="domain" description="Cation efflux protein transmembrane" evidence="8">
    <location>
        <begin position="30"/>
        <end position="230"/>
    </location>
</feature>
<dbReference type="InterPro" id="IPR027470">
    <property type="entry name" value="Cation_efflux_CTD"/>
</dbReference>
<dbReference type="NCBIfam" id="TIGR01297">
    <property type="entry name" value="CDF"/>
    <property type="match status" value="1"/>
</dbReference>
<gene>
    <name evidence="10" type="ORF">SBA5_290108</name>
</gene>
<feature type="domain" description="Cation efflux protein cytoplasmic" evidence="9">
    <location>
        <begin position="234"/>
        <end position="307"/>
    </location>
</feature>
<keyword evidence="3" id="KW-0813">Transport</keyword>
<name>A0A2N9LB34_9BACT</name>
<dbReference type="Pfam" id="PF01545">
    <property type="entry name" value="Cation_efflux"/>
    <property type="match status" value="1"/>
</dbReference>
<evidence type="ECO:0000313" key="11">
    <source>
        <dbReference type="Proteomes" id="UP000239735"/>
    </source>
</evidence>
<organism evidence="10 11">
    <name type="scientific">Candidatus Sulfuritelmatomonas gaucii</name>
    <dbReference type="NCBI Taxonomy" id="2043161"/>
    <lineage>
        <taxon>Bacteria</taxon>
        <taxon>Pseudomonadati</taxon>
        <taxon>Acidobacteriota</taxon>
        <taxon>Terriglobia</taxon>
        <taxon>Terriglobales</taxon>
        <taxon>Acidobacteriaceae</taxon>
        <taxon>Candidatus Sulfuritelmatomonas</taxon>
    </lineage>
</organism>
<dbReference type="GO" id="GO:0008324">
    <property type="term" value="F:monoatomic cation transmembrane transporter activity"/>
    <property type="evidence" value="ECO:0007669"/>
    <property type="project" value="InterPro"/>
</dbReference>
<dbReference type="InterPro" id="IPR027469">
    <property type="entry name" value="Cation_efflux_TMD_sf"/>
</dbReference>
<dbReference type="InterPro" id="IPR002524">
    <property type="entry name" value="Cation_efflux"/>
</dbReference>
<keyword evidence="5 7" id="KW-1133">Transmembrane helix</keyword>
<evidence type="ECO:0000259" key="8">
    <source>
        <dbReference type="Pfam" id="PF01545"/>
    </source>
</evidence>
<evidence type="ECO:0000256" key="4">
    <source>
        <dbReference type="ARBA" id="ARBA00022692"/>
    </source>
</evidence>
<dbReference type="Proteomes" id="UP000239735">
    <property type="component" value="Unassembled WGS sequence"/>
</dbReference>
<keyword evidence="6 7" id="KW-0472">Membrane</keyword>
<keyword evidence="4 7" id="KW-0812">Transmembrane</keyword>
<dbReference type="InterPro" id="IPR050291">
    <property type="entry name" value="CDF_Transporter"/>
</dbReference>
<dbReference type="SUPFAM" id="SSF161111">
    <property type="entry name" value="Cation efflux protein transmembrane domain-like"/>
    <property type="match status" value="1"/>
</dbReference>
<comment type="similarity">
    <text evidence="2">Belongs to the cation diffusion facilitator (CDF) transporter (TC 2.A.4) family.</text>
</comment>
<dbReference type="PANTHER" id="PTHR43840:SF15">
    <property type="entry name" value="MITOCHONDRIAL METAL TRANSPORTER 1-RELATED"/>
    <property type="match status" value="1"/>
</dbReference>
<dbReference type="GO" id="GO:0016020">
    <property type="term" value="C:membrane"/>
    <property type="evidence" value="ECO:0007669"/>
    <property type="project" value="UniProtKB-SubCell"/>
</dbReference>
<dbReference type="InterPro" id="IPR058533">
    <property type="entry name" value="Cation_efflux_TM"/>
</dbReference>
<feature type="domain" description="Cation efflux protein cytoplasmic" evidence="9">
    <location>
        <begin position="315"/>
        <end position="388"/>
    </location>
</feature>
<evidence type="ECO:0000256" key="7">
    <source>
        <dbReference type="SAM" id="Phobius"/>
    </source>
</evidence>
<dbReference type="SUPFAM" id="SSF160240">
    <property type="entry name" value="Cation efflux protein cytoplasmic domain-like"/>
    <property type="match status" value="3"/>
</dbReference>
<evidence type="ECO:0000256" key="1">
    <source>
        <dbReference type="ARBA" id="ARBA00004141"/>
    </source>
</evidence>
<feature type="transmembrane region" description="Helical" evidence="7">
    <location>
        <begin position="28"/>
        <end position="53"/>
    </location>
</feature>
<accession>A0A2N9LB34</accession>
<comment type="subcellular location">
    <subcellularLocation>
        <location evidence="1">Membrane</location>
        <topology evidence="1">Multi-pass membrane protein</topology>
    </subcellularLocation>
</comment>
<dbReference type="AlphaFoldDB" id="A0A2N9LB34"/>
<dbReference type="OrthoDB" id="9806522at2"/>
<evidence type="ECO:0000256" key="6">
    <source>
        <dbReference type="ARBA" id="ARBA00023136"/>
    </source>
</evidence>
<evidence type="ECO:0000256" key="3">
    <source>
        <dbReference type="ARBA" id="ARBA00022448"/>
    </source>
</evidence>
<evidence type="ECO:0000256" key="2">
    <source>
        <dbReference type="ARBA" id="ARBA00008114"/>
    </source>
</evidence>
<protein>
    <submittedName>
        <fullName evidence="10">Cation diffusion facilitator family transporter</fullName>
    </submittedName>
</protein>
<dbReference type="EMBL" id="OKRB01000085">
    <property type="protein sequence ID" value="SPE20254.1"/>
    <property type="molecule type" value="Genomic_DNA"/>
</dbReference>
<dbReference type="Pfam" id="PF16916">
    <property type="entry name" value="ZT_dimer"/>
    <property type="match status" value="3"/>
</dbReference>
<proteinExistence type="inferred from homology"/>
<dbReference type="Gene3D" id="1.20.1510.10">
    <property type="entry name" value="Cation efflux protein transmembrane domain"/>
    <property type="match status" value="1"/>
</dbReference>
<dbReference type="Gene3D" id="3.30.70.1350">
    <property type="entry name" value="Cation efflux protein, cytoplasmic domain"/>
    <property type="match status" value="3"/>
</dbReference>
<feature type="domain" description="Cation efflux protein cytoplasmic" evidence="9">
    <location>
        <begin position="407"/>
        <end position="479"/>
    </location>
</feature>
<sequence length="485" mass="52967">MTSAVSSSRATEPPAPALSAVSAEKRRVALYSMAAATVMTLLKLAAGLLSGSLGVLSDSAHSGLDLVGAALTFFSVRVSDKPADEDHTYGHGKIENLSAFGEAGLMAVSCVWIIWEATQRIFFRSVELHHSLWPVLVLAASIGVDFWRSRKLRAVALRSGSPVLATDAFHFASDIWASLAVLAGLGATWVGAHFGIRSLHFADPCAAMVVSLMILRMTVRVGHEAVDALVDEIPAETRRKLVREVQRVDGVLAVERARVRRAGAGYFADLTLALPRRFTFEHSGELVRAATAAVHRILPGADVVIHTIPRETRAESIFDRVRAVAARNNVSVHELSIQSHHGRLQVELHVELEESQPLREAHAFVTNLEAEIRHGVPEIDSVLTHIESEPATIEQPEEEAVEDRRIEQALRSAAAGLPEIVDVHAVTVGRTRDHIHVTCHCTLPDELPMSRVHEAITALEDRFKLECPEVFRVTVHPEPVTDNTR</sequence>
<evidence type="ECO:0000259" key="9">
    <source>
        <dbReference type="Pfam" id="PF16916"/>
    </source>
</evidence>
<reference evidence="11" key="1">
    <citation type="submission" date="2018-02" db="EMBL/GenBank/DDBJ databases">
        <authorList>
            <person name="Hausmann B."/>
        </authorList>
    </citation>
    <scope>NUCLEOTIDE SEQUENCE [LARGE SCALE GENOMIC DNA]</scope>
    <source>
        <strain evidence="11">Peat soil MAG SbA5</strain>
    </source>
</reference>
<evidence type="ECO:0000313" key="10">
    <source>
        <dbReference type="EMBL" id="SPE20254.1"/>
    </source>
</evidence>
<dbReference type="InterPro" id="IPR036837">
    <property type="entry name" value="Cation_efflux_CTD_sf"/>
</dbReference>